<dbReference type="Pfam" id="PF02517">
    <property type="entry name" value="Rce1-like"/>
    <property type="match status" value="1"/>
</dbReference>
<feature type="transmembrane region" description="Helical" evidence="2">
    <location>
        <begin position="157"/>
        <end position="174"/>
    </location>
</feature>
<keyword evidence="2" id="KW-0812">Transmembrane</keyword>
<feature type="compositionally biased region" description="Basic and acidic residues" evidence="1">
    <location>
        <begin position="309"/>
        <end position="323"/>
    </location>
</feature>
<feature type="transmembrane region" description="Helical" evidence="2">
    <location>
        <begin position="117"/>
        <end position="137"/>
    </location>
</feature>
<evidence type="ECO:0000256" key="1">
    <source>
        <dbReference type="SAM" id="MobiDB-lite"/>
    </source>
</evidence>
<evidence type="ECO:0000313" key="5">
    <source>
        <dbReference type="Proteomes" id="UP000662857"/>
    </source>
</evidence>
<dbReference type="GO" id="GO:0080120">
    <property type="term" value="P:CAAX-box protein maturation"/>
    <property type="evidence" value="ECO:0007669"/>
    <property type="project" value="UniProtKB-ARBA"/>
</dbReference>
<dbReference type="GO" id="GO:0008237">
    <property type="term" value="F:metallopeptidase activity"/>
    <property type="evidence" value="ECO:0007669"/>
    <property type="project" value="UniProtKB-KW"/>
</dbReference>
<dbReference type="KEGG" id="nhy:JQS43_16930"/>
<gene>
    <name evidence="4" type="ORF">JQS43_16930</name>
</gene>
<sequence length="323" mass="34479">MRPRTAGVPVFLLLAFGLAWGGIFGAQALGLSLANPLVQLPIAFTPAIAAVIVRAFITREGFRDAGLAPRLGPARRYYLLAWLGPVLVLGAAVALGVVTGLYRPDLAALRGSLGTEFPVPAALLLFLGLPLLLVPVFWGEEFGWRSYLQQRISRRPVTATLITAVVWMVWHYPLVFTDYVDYADPLLGIVTWTLLVFPVAIILAWLFLRSGSVWVACLAHAGNNMILGVGAYALFVEDGGLDSSISDLLTLAPMAAIALWILLTGRLTAASTPDLPTGRSAVVGRPGVAGVGDLPDEPFQPGDVVAGLGRDELGLDHEDRREP</sequence>
<feature type="transmembrane region" description="Helical" evidence="2">
    <location>
        <begin position="186"/>
        <end position="208"/>
    </location>
</feature>
<keyword evidence="4" id="KW-0378">Hydrolase</keyword>
<reference evidence="4" key="1">
    <citation type="submission" date="2021-02" db="EMBL/GenBank/DDBJ databases">
        <title>Natrosporangium hydrolyticum gen. nov., sp. nov, a haloalkaliphilic actinobacterium from a soda solonchak soil.</title>
        <authorList>
            <person name="Sorokin D.Y."/>
            <person name="Khijniak T.V."/>
            <person name="Zakharycheva A.P."/>
            <person name="Boueva O.V."/>
            <person name="Ariskina E.V."/>
            <person name="Hahnke R.L."/>
            <person name="Bunk B."/>
            <person name="Sproer C."/>
            <person name="Schumann P."/>
            <person name="Evtushenko L.I."/>
            <person name="Kublanov I.V."/>
        </authorList>
    </citation>
    <scope>NUCLEOTIDE SEQUENCE</scope>
    <source>
        <strain evidence="4">DSM 106523</strain>
    </source>
</reference>
<dbReference type="Proteomes" id="UP000662857">
    <property type="component" value="Chromosome"/>
</dbReference>
<protein>
    <submittedName>
        <fullName evidence="4">CPBP family intramembrane metalloprotease</fullName>
    </submittedName>
</protein>
<dbReference type="InterPro" id="IPR003675">
    <property type="entry name" value="Rce1/LyrA-like_dom"/>
</dbReference>
<feature type="domain" description="CAAX prenyl protease 2/Lysostaphin resistance protein A-like" evidence="3">
    <location>
        <begin position="126"/>
        <end position="226"/>
    </location>
</feature>
<dbReference type="AlphaFoldDB" id="A0A895YAM8"/>
<feature type="transmembrane region" description="Helical" evidence="2">
    <location>
        <begin position="248"/>
        <end position="269"/>
    </location>
</feature>
<accession>A0A895YAM8</accession>
<evidence type="ECO:0000313" key="4">
    <source>
        <dbReference type="EMBL" id="QSB13302.1"/>
    </source>
</evidence>
<evidence type="ECO:0000259" key="3">
    <source>
        <dbReference type="Pfam" id="PF02517"/>
    </source>
</evidence>
<name>A0A895YAM8_9ACTN</name>
<dbReference type="PANTHER" id="PTHR35797">
    <property type="entry name" value="PROTEASE-RELATED"/>
    <property type="match status" value="1"/>
</dbReference>
<dbReference type="RefSeq" id="WP_239675383.1">
    <property type="nucleotide sequence ID" value="NZ_CP070499.1"/>
</dbReference>
<organism evidence="4 5">
    <name type="scientific">Natronosporangium hydrolyticum</name>
    <dbReference type="NCBI Taxonomy" id="2811111"/>
    <lineage>
        <taxon>Bacteria</taxon>
        <taxon>Bacillati</taxon>
        <taxon>Actinomycetota</taxon>
        <taxon>Actinomycetes</taxon>
        <taxon>Micromonosporales</taxon>
        <taxon>Micromonosporaceae</taxon>
        <taxon>Natronosporangium</taxon>
    </lineage>
</organism>
<keyword evidence="4" id="KW-0645">Protease</keyword>
<evidence type="ECO:0000256" key="2">
    <source>
        <dbReference type="SAM" id="Phobius"/>
    </source>
</evidence>
<dbReference type="InterPro" id="IPR042150">
    <property type="entry name" value="MmRce1-like"/>
</dbReference>
<feature type="transmembrane region" description="Helical" evidence="2">
    <location>
        <begin position="77"/>
        <end position="97"/>
    </location>
</feature>
<keyword evidence="5" id="KW-1185">Reference proteome</keyword>
<keyword evidence="2" id="KW-1133">Transmembrane helix</keyword>
<keyword evidence="4" id="KW-0482">Metalloprotease</keyword>
<keyword evidence="2" id="KW-0472">Membrane</keyword>
<feature type="region of interest" description="Disordered" evidence="1">
    <location>
        <begin position="292"/>
        <end position="323"/>
    </location>
</feature>
<dbReference type="PANTHER" id="PTHR35797:SF1">
    <property type="entry name" value="PROTEASE"/>
    <property type="match status" value="1"/>
</dbReference>
<dbReference type="EMBL" id="CP070499">
    <property type="protein sequence ID" value="QSB13302.1"/>
    <property type="molecule type" value="Genomic_DNA"/>
</dbReference>
<feature type="transmembrane region" description="Helical" evidence="2">
    <location>
        <begin position="37"/>
        <end position="57"/>
    </location>
</feature>
<proteinExistence type="predicted"/>
<feature type="transmembrane region" description="Helical" evidence="2">
    <location>
        <begin position="215"/>
        <end position="236"/>
    </location>
</feature>
<dbReference type="GO" id="GO:0004175">
    <property type="term" value="F:endopeptidase activity"/>
    <property type="evidence" value="ECO:0007669"/>
    <property type="project" value="UniProtKB-ARBA"/>
</dbReference>